<reference evidence="1" key="1">
    <citation type="submission" date="2014-11" db="EMBL/GenBank/DDBJ databases">
        <authorList>
            <person name="Amaro Gonzalez C."/>
        </authorList>
    </citation>
    <scope>NUCLEOTIDE SEQUENCE</scope>
</reference>
<organism evidence="1">
    <name type="scientific">Anguilla anguilla</name>
    <name type="common">European freshwater eel</name>
    <name type="synonym">Muraena anguilla</name>
    <dbReference type="NCBI Taxonomy" id="7936"/>
    <lineage>
        <taxon>Eukaryota</taxon>
        <taxon>Metazoa</taxon>
        <taxon>Chordata</taxon>
        <taxon>Craniata</taxon>
        <taxon>Vertebrata</taxon>
        <taxon>Euteleostomi</taxon>
        <taxon>Actinopterygii</taxon>
        <taxon>Neopterygii</taxon>
        <taxon>Teleostei</taxon>
        <taxon>Anguilliformes</taxon>
        <taxon>Anguillidae</taxon>
        <taxon>Anguilla</taxon>
    </lineage>
</organism>
<name>A0A0E9S6E6_ANGAN</name>
<dbReference type="AlphaFoldDB" id="A0A0E9S6E6"/>
<reference evidence="1" key="2">
    <citation type="journal article" date="2015" name="Fish Shellfish Immunol.">
        <title>Early steps in the European eel (Anguilla anguilla)-Vibrio vulnificus interaction in the gills: Role of the RtxA13 toxin.</title>
        <authorList>
            <person name="Callol A."/>
            <person name="Pajuelo D."/>
            <person name="Ebbesson L."/>
            <person name="Teles M."/>
            <person name="MacKenzie S."/>
            <person name="Amaro C."/>
        </authorList>
    </citation>
    <scope>NUCLEOTIDE SEQUENCE</scope>
</reference>
<protein>
    <submittedName>
        <fullName evidence="1">Uncharacterized protein</fullName>
    </submittedName>
</protein>
<accession>A0A0E9S6E6</accession>
<proteinExistence type="predicted"/>
<sequence length="43" mass="5183">MQHAITKTVSAVLLFPLRNITRVRSFLPFQDFDRIICFIKFWL</sequence>
<dbReference type="EMBL" id="GBXM01071731">
    <property type="protein sequence ID" value="JAH36846.1"/>
    <property type="molecule type" value="Transcribed_RNA"/>
</dbReference>
<evidence type="ECO:0000313" key="1">
    <source>
        <dbReference type="EMBL" id="JAH36846.1"/>
    </source>
</evidence>